<evidence type="ECO:0000256" key="1">
    <source>
        <dbReference type="ARBA" id="ARBA00023235"/>
    </source>
</evidence>
<protein>
    <submittedName>
        <fullName evidence="3">Chorismate mutase</fullName>
        <ecNumber evidence="3">5.4.99.5</ecNumber>
    </submittedName>
</protein>
<name>A0A9D2N1L2_9FIRM</name>
<dbReference type="InterPro" id="IPR011279">
    <property type="entry name" value="Chorismate_mutase_GmP"/>
</dbReference>
<comment type="caution">
    <text evidence="3">The sequence shown here is derived from an EMBL/GenBank/DDBJ whole genome shotgun (WGS) entry which is preliminary data.</text>
</comment>
<dbReference type="Pfam" id="PF01817">
    <property type="entry name" value="CM_2"/>
    <property type="match status" value="1"/>
</dbReference>
<evidence type="ECO:0000313" key="3">
    <source>
        <dbReference type="EMBL" id="HJC07135.1"/>
    </source>
</evidence>
<reference evidence="3" key="1">
    <citation type="journal article" date="2021" name="PeerJ">
        <title>Extensive microbial diversity within the chicken gut microbiome revealed by metagenomics and culture.</title>
        <authorList>
            <person name="Gilroy R."/>
            <person name="Ravi A."/>
            <person name="Getino M."/>
            <person name="Pursley I."/>
            <person name="Horton D.L."/>
            <person name="Alikhan N.F."/>
            <person name="Baker D."/>
            <person name="Gharbi K."/>
            <person name="Hall N."/>
            <person name="Watson M."/>
            <person name="Adriaenssens E.M."/>
            <person name="Foster-Nyarko E."/>
            <person name="Jarju S."/>
            <person name="Secka A."/>
            <person name="Antonio M."/>
            <person name="Oren A."/>
            <person name="Chaudhuri R.R."/>
            <person name="La Ragione R."/>
            <person name="Hildebrand F."/>
            <person name="Pallen M.J."/>
        </authorList>
    </citation>
    <scope>NUCLEOTIDE SEQUENCE</scope>
    <source>
        <strain evidence="3">CHK180-15479</strain>
    </source>
</reference>
<reference evidence="3" key="2">
    <citation type="submission" date="2021-04" db="EMBL/GenBank/DDBJ databases">
        <authorList>
            <person name="Gilroy R."/>
        </authorList>
    </citation>
    <scope>NUCLEOTIDE SEQUENCE</scope>
    <source>
        <strain evidence="3">CHK180-15479</strain>
    </source>
</reference>
<dbReference type="Proteomes" id="UP000823910">
    <property type="component" value="Unassembled WGS sequence"/>
</dbReference>
<dbReference type="EC" id="5.4.99.5" evidence="3"/>
<evidence type="ECO:0000313" key="4">
    <source>
        <dbReference type="Proteomes" id="UP000823910"/>
    </source>
</evidence>
<organism evidence="3 4">
    <name type="scientific">Candidatus Enterocloster excrementipullorum</name>
    <dbReference type="NCBI Taxonomy" id="2838559"/>
    <lineage>
        <taxon>Bacteria</taxon>
        <taxon>Bacillati</taxon>
        <taxon>Bacillota</taxon>
        <taxon>Clostridia</taxon>
        <taxon>Lachnospirales</taxon>
        <taxon>Lachnospiraceae</taxon>
        <taxon>Enterocloster</taxon>
    </lineage>
</organism>
<sequence>MKDLQELRKEIDEIDGQLIALFEKRMDTVLHVAEYKLAHDLPVLNAGREQQVIDKCIALLRNKDYSEAVTEWMNTTMSLSRGIQTRFLEEQKEKK</sequence>
<dbReference type="SUPFAM" id="SSF48600">
    <property type="entry name" value="Chorismate mutase II"/>
    <property type="match status" value="1"/>
</dbReference>
<dbReference type="GO" id="GO:0046417">
    <property type="term" value="P:chorismate metabolic process"/>
    <property type="evidence" value="ECO:0007669"/>
    <property type="project" value="InterPro"/>
</dbReference>
<dbReference type="GO" id="GO:0009697">
    <property type="term" value="P:salicylic acid biosynthetic process"/>
    <property type="evidence" value="ECO:0007669"/>
    <property type="project" value="TreeGrafter"/>
</dbReference>
<gene>
    <name evidence="3" type="ORF">H9704_13500</name>
</gene>
<dbReference type="SMART" id="SM00830">
    <property type="entry name" value="CM_2"/>
    <property type="match status" value="1"/>
</dbReference>
<dbReference type="PANTHER" id="PTHR38041:SF1">
    <property type="entry name" value="CHORISMATE MUTASE"/>
    <property type="match status" value="1"/>
</dbReference>
<accession>A0A9D2N1L2</accession>
<dbReference type="NCBIfam" id="TIGR01805">
    <property type="entry name" value="CM_mono_grmpos"/>
    <property type="match status" value="1"/>
</dbReference>
<dbReference type="PANTHER" id="PTHR38041">
    <property type="entry name" value="CHORISMATE MUTASE"/>
    <property type="match status" value="1"/>
</dbReference>
<dbReference type="InterPro" id="IPR036979">
    <property type="entry name" value="CM_dom_sf"/>
</dbReference>
<evidence type="ECO:0000259" key="2">
    <source>
        <dbReference type="PROSITE" id="PS51168"/>
    </source>
</evidence>
<dbReference type="InterPro" id="IPR051331">
    <property type="entry name" value="Chorismate_mutase-related"/>
</dbReference>
<dbReference type="EMBL" id="DWWT01000073">
    <property type="protein sequence ID" value="HJC07135.1"/>
    <property type="molecule type" value="Genomic_DNA"/>
</dbReference>
<dbReference type="AlphaFoldDB" id="A0A9D2N1L2"/>
<dbReference type="PROSITE" id="PS51168">
    <property type="entry name" value="CHORISMATE_MUT_2"/>
    <property type="match status" value="1"/>
</dbReference>
<keyword evidence="1 3" id="KW-0413">Isomerase</keyword>
<dbReference type="Gene3D" id="1.20.59.10">
    <property type="entry name" value="Chorismate mutase"/>
    <property type="match status" value="1"/>
</dbReference>
<dbReference type="GO" id="GO:0004106">
    <property type="term" value="F:chorismate mutase activity"/>
    <property type="evidence" value="ECO:0007669"/>
    <property type="project" value="UniProtKB-EC"/>
</dbReference>
<dbReference type="InterPro" id="IPR036263">
    <property type="entry name" value="Chorismate_II_sf"/>
</dbReference>
<feature type="domain" description="Chorismate mutase" evidence="2">
    <location>
        <begin position="1"/>
        <end position="88"/>
    </location>
</feature>
<dbReference type="InterPro" id="IPR002701">
    <property type="entry name" value="CM_II_prokaryot"/>
</dbReference>
<proteinExistence type="predicted"/>